<dbReference type="PRINTS" id="PR00400">
    <property type="entry name" value="TETREPRESSOR"/>
</dbReference>
<comment type="caution">
    <text evidence="8">The sequence shown here is derived from an EMBL/GenBank/DDBJ whole genome shotgun (WGS) entry which is preliminary data.</text>
</comment>
<gene>
    <name evidence="8" type="ORF">Acor_70290</name>
</gene>
<dbReference type="Gene3D" id="1.10.357.10">
    <property type="entry name" value="Tetracycline Repressor, domain 2"/>
    <property type="match status" value="1"/>
</dbReference>
<dbReference type="GO" id="GO:0046677">
    <property type="term" value="P:response to antibiotic"/>
    <property type="evidence" value="ECO:0007669"/>
    <property type="project" value="InterPro"/>
</dbReference>
<dbReference type="OrthoDB" id="3818006at2"/>
<dbReference type="Pfam" id="PF02909">
    <property type="entry name" value="TetR_C_1"/>
    <property type="match status" value="1"/>
</dbReference>
<dbReference type="EMBL" id="BLAD01000090">
    <property type="protein sequence ID" value="GES04961.1"/>
    <property type="molecule type" value="Genomic_DNA"/>
</dbReference>
<dbReference type="RefSeq" id="WP_155341015.1">
    <property type="nucleotide sequence ID" value="NZ_BAAABN010000009.1"/>
</dbReference>
<accession>A0A5M3WCZ7</accession>
<evidence type="ECO:0000256" key="3">
    <source>
        <dbReference type="ARBA" id="ARBA00023125"/>
    </source>
</evidence>
<keyword evidence="4" id="KW-0804">Transcription</keyword>
<feature type="DNA-binding region" description="H-T-H motif" evidence="5">
    <location>
        <begin position="44"/>
        <end position="63"/>
    </location>
</feature>
<dbReference type="InterPro" id="IPR023772">
    <property type="entry name" value="DNA-bd_HTH_TetR-type_CS"/>
</dbReference>
<dbReference type="InterPro" id="IPR001647">
    <property type="entry name" value="HTH_TetR"/>
</dbReference>
<sequence length="259" mass="28657">MSDKEFTSVWTRKPRVRREPGLSRDQIVKAAIDLLDADGLDALSMRKLGAKLGSGATSVYWYVANKDELLELAMDEAYADVVLHRDRQWRETASDYSYGLRGTILRHTWLAQLIGVVPSLGPEALRCSTILLDAFARGGFRGLDIDYAVSAVMSYTLGSTLPEASWRNAGAKAQSTEKAQVDGMSRVIEQVTQEHPALQERYRLYNTPGFDPRLARQIGFDYGLVAMLDGLAVRLRQAESREAQASPATPATSSTDQRT</sequence>
<protein>
    <submittedName>
        <fullName evidence="8">TetR family transcriptional regulator</fullName>
    </submittedName>
</protein>
<proteinExistence type="predicted"/>
<dbReference type="InterPro" id="IPR004111">
    <property type="entry name" value="Repressor_TetR_C"/>
</dbReference>
<evidence type="ECO:0000313" key="8">
    <source>
        <dbReference type="EMBL" id="GES04961.1"/>
    </source>
</evidence>
<keyword evidence="1" id="KW-0678">Repressor</keyword>
<feature type="compositionally biased region" description="Low complexity" evidence="6">
    <location>
        <begin position="245"/>
        <end position="259"/>
    </location>
</feature>
<dbReference type="GO" id="GO:0000976">
    <property type="term" value="F:transcription cis-regulatory region binding"/>
    <property type="evidence" value="ECO:0007669"/>
    <property type="project" value="TreeGrafter"/>
</dbReference>
<dbReference type="InterPro" id="IPR003012">
    <property type="entry name" value="Tet_transcr_reg_TetR"/>
</dbReference>
<reference evidence="8 9" key="1">
    <citation type="submission" date="2019-10" db="EMBL/GenBank/DDBJ databases">
        <title>Whole genome shotgun sequence of Acrocarpospora corrugata NBRC 13972.</title>
        <authorList>
            <person name="Ichikawa N."/>
            <person name="Kimura A."/>
            <person name="Kitahashi Y."/>
            <person name="Komaki H."/>
            <person name="Oguchi A."/>
        </authorList>
    </citation>
    <scope>NUCLEOTIDE SEQUENCE [LARGE SCALE GENOMIC DNA]</scope>
    <source>
        <strain evidence="8 9">NBRC 13972</strain>
    </source>
</reference>
<dbReference type="PANTHER" id="PTHR30055">
    <property type="entry name" value="HTH-TYPE TRANSCRIPTIONAL REGULATOR RUTR"/>
    <property type="match status" value="1"/>
</dbReference>
<evidence type="ECO:0000256" key="4">
    <source>
        <dbReference type="ARBA" id="ARBA00023163"/>
    </source>
</evidence>
<dbReference type="Pfam" id="PF00440">
    <property type="entry name" value="TetR_N"/>
    <property type="match status" value="1"/>
</dbReference>
<evidence type="ECO:0000256" key="6">
    <source>
        <dbReference type="SAM" id="MobiDB-lite"/>
    </source>
</evidence>
<dbReference type="InterPro" id="IPR036271">
    <property type="entry name" value="Tet_transcr_reg_TetR-rel_C_sf"/>
</dbReference>
<dbReference type="PROSITE" id="PS50977">
    <property type="entry name" value="HTH_TETR_2"/>
    <property type="match status" value="1"/>
</dbReference>
<dbReference type="InterPro" id="IPR009057">
    <property type="entry name" value="Homeodomain-like_sf"/>
</dbReference>
<dbReference type="PANTHER" id="PTHR30055:SF151">
    <property type="entry name" value="TRANSCRIPTIONAL REGULATORY PROTEIN"/>
    <property type="match status" value="1"/>
</dbReference>
<keyword evidence="2" id="KW-0805">Transcription regulation</keyword>
<name>A0A5M3WCZ7_9ACTN</name>
<dbReference type="InterPro" id="IPR050109">
    <property type="entry name" value="HTH-type_TetR-like_transc_reg"/>
</dbReference>
<dbReference type="PROSITE" id="PS01081">
    <property type="entry name" value="HTH_TETR_1"/>
    <property type="match status" value="1"/>
</dbReference>
<dbReference type="AlphaFoldDB" id="A0A5M3WCZ7"/>
<keyword evidence="9" id="KW-1185">Reference proteome</keyword>
<evidence type="ECO:0000259" key="7">
    <source>
        <dbReference type="PROSITE" id="PS50977"/>
    </source>
</evidence>
<dbReference type="SUPFAM" id="SSF46689">
    <property type="entry name" value="Homeodomain-like"/>
    <property type="match status" value="1"/>
</dbReference>
<dbReference type="GO" id="GO:0003700">
    <property type="term" value="F:DNA-binding transcription factor activity"/>
    <property type="evidence" value="ECO:0007669"/>
    <property type="project" value="TreeGrafter"/>
</dbReference>
<dbReference type="GO" id="GO:0045892">
    <property type="term" value="P:negative regulation of DNA-templated transcription"/>
    <property type="evidence" value="ECO:0007669"/>
    <property type="project" value="InterPro"/>
</dbReference>
<feature type="domain" description="HTH tetR-type" evidence="7">
    <location>
        <begin position="21"/>
        <end position="81"/>
    </location>
</feature>
<organism evidence="8 9">
    <name type="scientific">Acrocarpospora corrugata</name>
    <dbReference type="NCBI Taxonomy" id="35763"/>
    <lineage>
        <taxon>Bacteria</taxon>
        <taxon>Bacillati</taxon>
        <taxon>Actinomycetota</taxon>
        <taxon>Actinomycetes</taxon>
        <taxon>Streptosporangiales</taxon>
        <taxon>Streptosporangiaceae</taxon>
        <taxon>Acrocarpospora</taxon>
    </lineage>
</organism>
<feature type="region of interest" description="Disordered" evidence="6">
    <location>
        <begin position="239"/>
        <end position="259"/>
    </location>
</feature>
<keyword evidence="3 5" id="KW-0238">DNA-binding</keyword>
<dbReference type="Proteomes" id="UP000334990">
    <property type="component" value="Unassembled WGS sequence"/>
</dbReference>
<evidence type="ECO:0000256" key="1">
    <source>
        <dbReference type="ARBA" id="ARBA00022491"/>
    </source>
</evidence>
<dbReference type="SUPFAM" id="SSF48498">
    <property type="entry name" value="Tetracyclin repressor-like, C-terminal domain"/>
    <property type="match status" value="1"/>
</dbReference>
<evidence type="ECO:0000313" key="9">
    <source>
        <dbReference type="Proteomes" id="UP000334990"/>
    </source>
</evidence>
<evidence type="ECO:0000256" key="5">
    <source>
        <dbReference type="PROSITE-ProRule" id="PRU00335"/>
    </source>
</evidence>
<evidence type="ECO:0000256" key="2">
    <source>
        <dbReference type="ARBA" id="ARBA00023015"/>
    </source>
</evidence>
<dbReference type="Gene3D" id="1.10.10.60">
    <property type="entry name" value="Homeodomain-like"/>
    <property type="match status" value="1"/>
</dbReference>